<dbReference type="PANTHER" id="PTHR13878:SF91">
    <property type="entry name" value="FAD BINDING DOMAIN PROTEIN (AFU_ORTHOLOGUE AFUA_6G12070)-RELATED"/>
    <property type="match status" value="1"/>
</dbReference>
<dbReference type="InterPro" id="IPR050432">
    <property type="entry name" value="FAD-linked_Oxidoreductases_BP"/>
</dbReference>
<dbReference type="Gene3D" id="3.40.462.20">
    <property type="match status" value="1"/>
</dbReference>
<feature type="domain" description="FAD-binding PCMH-type" evidence="4">
    <location>
        <begin position="188"/>
        <end position="367"/>
    </location>
</feature>
<evidence type="ECO:0000313" key="6">
    <source>
        <dbReference type="Proteomes" id="UP000193689"/>
    </source>
</evidence>
<dbReference type="PROSITE" id="PS51387">
    <property type="entry name" value="FAD_PCMH"/>
    <property type="match status" value="1"/>
</dbReference>
<dbReference type="InterPro" id="IPR016169">
    <property type="entry name" value="FAD-bd_PCMH_sub2"/>
</dbReference>
<dbReference type="OrthoDB" id="9983560at2759"/>
<dbReference type="InterPro" id="IPR016166">
    <property type="entry name" value="FAD-bd_PCMH"/>
</dbReference>
<evidence type="ECO:0000256" key="2">
    <source>
        <dbReference type="ARBA" id="ARBA00023002"/>
    </source>
</evidence>
<sequence>MFFSYQAFLLASCIPVGFWASAQTIVVNDTKIAANLSTVAPAAEVISGNSGLLDEETSQLTDAVLANLTDLSLTNISLFAFADSITSKKDRRAPSESCKTYPGDASWPNNMTWGMLDLLTGGALIKTVPIASPCYNNWGNYDAARCKYVTDKFSNVSLHLADPSSVMFPLWEGTTCMPTADMTESCTLGGYPSYIVNVTKVAQMQLAVNFARNQNLRLVIKNTGHDFLGRSSGAGALSVWTNHFKSIVFEESYTATDYSGPAIKIGAGVENKELYEAAEKFGVTAVGGLCTTVGVAGGYIAGGGHSPMSPHYGMGADQVLSLGVVTADGRFVTADATQNQDLFWALRGGGPSSYGIVTSATLKVYPKLPAVAIMKFSFTASSAAAWEAIKAYWQAVPSFIDDGHYMYWNVIPLGNGTISFGIYPWFAPNTTTEQLKNYTAPLFATFASYGVDVTPTYQEFTSYLPAWHASTDAEAVSSITRRSTSRLFPREYIEDATKFNQTFTALKSIIDLGGVLVGYGITGGPANVSIPDNAVNPAWRDTALFVIPAVSWGADLSREEVAAFSMNFTNSWLQPLRDASPGVGAYANEGDIMEPDFQQSFWGTPYERLYAFKRSVDPTGLFYAHEGVGSEDWYVTGQLEGLPTQNGKLCRV</sequence>
<dbReference type="InterPro" id="IPR012951">
    <property type="entry name" value="BBE"/>
</dbReference>
<keyword evidence="3" id="KW-0732">Signal</keyword>
<dbReference type="InterPro" id="IPR036318">
    <property type="entry name" value="FAD-bd_PCMH-like_sf"/>
</dbReference>
<dbReference type="AlphaFoldDB" id="A0A1Y2DJK8"/>
<evidence type="ECO:0000259" key="4">
    <source>
        <dbReference type="PROSITE" id="PS51387"/>
    </source>
</evidence>
<evidence type="ECO:0000256" key="1">
    <source>
        <dbReference type="ARBA" id="ARBA00005466"/>
    </source>
</evidence>
<dbReference type="InParanoid" id="A0A1Y2DJK8"/>
<protein>
    <recommendedName>
        <fullName evidence="4">FAD-binding PCMH-type domain-containing protein</fullName>
    </recommendedName>
</protein>
<name>A0A1Y2DJK8_9PEZI</name>
<dbReference type="Gene3D" id="3.30.465.10">
    <property type="match status" value="1"/>
</dbReference>
<dbReference type="Pfam" id="PF08031">
    <property type="entry name" value="BBE"/>
    <property type="match status" value="1"/>
</dbReference>
<comment type="caution">
    <text evidence="5">The sequence shown here is derived from an EMBL/GenBank/DDBJ whole genome shotgun (WGS) entry which is preliminary data.</text>
</comment>
<dbReference type="SUPFAM" id="SSF56176">
    <property type="entry name" value="FAD-binding/transporter-associated domain-like"/>
    <property type="match status" value="1"/>
</dbReference>
<gene>
    <name evidence="5" type="ORF">BCR38DRAFT_351380</name>
</gene>
<dbReference type="Pfam" id="PF01565">
    <property type="entry name" value="FAD_binding_4"/>
    <property type="match status" value="1"/>
</dbReference>
<keyword evidence="6" id="KW-1185">Reference proteome</keyword>
<reference evidence="5 6" key="1">
    <citation type="submission" date="2016-07" db="EMBL/GenBank/DDBJ databases">
        <title>Pervasive Adenine N6-methylation of Active Genes in Fungi.</title>
        <authorList>
            <consortium name="DOE Joint Genome Institute"/>
            <person name="Mondo S.J."/>
            <person name="Dannebaum R.O."/>
            <person name="Kuo R.C."/>
            <person name="Labutti K."/>
            <person name="Haridas S."/>
            <person name="Kuo A."/>
            <person name="Salamov A."/>
            <person name="Ahrendt S.R."/>
            <person name="Lipzen A."/>
            <person name="Sullivan W."/>
            <person name="Andreopoulos W.B."/>
            <person name="Clum A."/>
            <person name="Lindquist E."/>
            <person name="Daum C."/>
            <person name="Ramamoorthy G.K."/>
            <person name="Gryganskyi A."/>
            <person name="Culley D."/>
            <person name="Magnuson J.K."/>
            <person name="James T.Y."/>
            <person name="O'Malley M.A."/>
            <person name="Stajich J.E."/>
            <person name="Spatafora J.W."/>
            <person name="Visel A."/>
            <person name="Grigoriev I.V."/>
        </authorList>
    </citation>
    <scope>NUCLEOTIDE SEQUENCE [LARGE SCALE GENOMIC DNA]</scope>
    <source>
        <strain evidence="5 6">CBS 129021</strain>
    </source>
</reference>
<feature type="signal peptide" evidence="3">
    <location>
        <begin position="1"/>
        <end position="24"/>
    </location>
</feature>
<dbReference type="RefSeq" id="XP_040712022.1">
    <property type="nucleotide sequence ID" value="XM_040856637.1"/>
</dbReference>
<evidence type="ECO:0000256" key="3">
    <source>
        <dbReference type="SAM" id="SignalP"/>
    </source>
</evidence>
<dbReference type="Proteomes" id="UP000193689">
    <property type="component" value="Unassembled WGS sequence"/>
</dbReference>
<proteinExistence type="inferred from homology"/>
<dbReference type="PANTHER" id="PTHR13878">
    <property type="entry name" value="GULONOLACTONE OXIDASE"/>
    <property type="match status" value="1"/>
</dbReference>
<organism evidence="5 6">
    <name type="scientific">Pseudomassariella vexata</name>
    <dbReference type="NCBI Taxonomy" id="1141098"/>
    <lineage>
        <taxon>Eukaryota</taxon>
        <taxon>Fungi</taxon>
        <taxon>Dikarya</taxon>
        <taxon>Ascomycota</taxon>
        <taxon>Pezizomycotina</taxon>
        <taxon>Sordariomycetes</taxon>
        <taxon>Xylariomycetidae</taxon>
        <taxon>Amphisphaeriales</taxon>
        <taxon>Pseudomassariaceae</taxon>
        <taxon>Pseudomassariella</taxon>
    </lineage>
</organism>
<accession>A0A1Y2DJK8</accession>
<dbReference type="GO" id="GO:0016491">
    <property type="term" value="F:oxidoreductase activity"/>
    <property type="evidence" value="ECO:0007669"/>
    <property type="project" value="UniProtKB-KW"/>
</dbReference>
<dbReference type="InterPro" id="IPR006094">
    <property type="entry name" value="Oxid_FAD_bind_N"/>
</dbReference>
<evidence type="ECO:0000313" key="5">
    <source>
        <dbReference type="EMBL" id="ORY59448.1"/>
    </source>
</evidence>
<dbReference type="STRING" id="1141098.A0A1Y2DJK8"/>
<dbReference type="EMBL" id="MCFJ01000013">
    <property type="protein sequence ID" value="ORY59448.1"/>
    <property type="molecule type" value="Genomic_DNA"/>
</dbReference>
<dbReference type="GO" id="GO:0071949">
    <property type="term" value="F:FAD binding"/>
    <property type="evidence" value="ECO:0007669"/>
    <property type="project" value="InterPro"/>
</dbReference>
<feature type="chain" id="PRO_5011988220" description="FAD-binding PCMH-type domain-containing protein" evidence="3">
    <location>
        <begin position="25"/>
        <end position="652"/>
    </location>
</feature>
<comment type="similarity">
    <text evidence="1">Belongs to the oxygen-dependent FAD-linked oxidoreductase family.</text>
</comment>
<dbReference type="GeneID" id="63772849"/>
<keyword evidence="2" id="KW-0560">Oxidoreductase</keyword>